<feature type="transmembrane region" description="Helical" evidence="23">
    <location>
        <begin position="274"/>
        <end position="293"/>
    </location>
</feature>
<keyword evidence="14" id="KW-0628">Postsynaptic cell membrane</keyword>
<feature type="transmembrane region" description="Helical" evidence="23">
    <location>
        <begin position="455"/>
        <end position="472"/>
    </location>
</feature>
<evidence type="ECO:0000256" key="12">
    <source>
        <dbReference type="ARBA" id="ARBA00023180"/>
    </source>
</evidence>
<evidence type="ECO:0000256" key="15">
    <source>
        <dbReference type="ARBA" id="ARBA00023286"/>
    </source>
</evidence>
<keyword evidence="4 23" id="KW-0732">Signal</keyword>
<evidence type="ECO:0000256" key="13">
    <source>
        <dbReference type="ARBA" id="ARBA00023214"/>
    </source>
</evidence>
<dbReference type="CDD" id="cd18999">
    <property type="entry name" value="LGIC_ECD_GABAAR_B"/>
    <property type="match status" value="1"/>
</dbReference>
<dbReference type="CDD" id="cd19053">
    <property type="entry name" value="LGIC_TM_GABAAR_beta"/>
    <property type="match status" value="1"/>
</dbReference>
<dbReference type="eggNOG" id="KOG3643">
    <property type="taxonomic scope" value="Eukaryota"/>
</dbReference>
<dbReference type="SUPFAM" id="SSF90112">
    <property type="entry name" value="Neurotransmitter-gated ion-channel transmembrane pore"/>
    <property type="match status" value="1"/>
</dbReference>
<keyword evidence="11" id="KW-0869">Chloride channel</keyword>
<feature type="signal peptide" evidence="23">
    <location>
        <begin position="1"/>
        <end position="24"/>
    </location>
</feature>
<evidence type="ECO:0000256" key="1">
    <source>
        <dbReference type="ARBA" id="ARBA00022448"/>
    </source>
</evidence>
<dbReference type="AlphaFoldDB" id="G3UKU0"/>
<gene>
    <name evidence="26" type="primary">GABRB1</name>
</gene>
<evidence type="ECO:0000256" key="9">
    <source>
        <dbReference type="ARBA" id="ARBA00023157"/>
    </source>
</evidence>
<dbReference type="GO" id="GO:0022851">
    <property type="term" value="F:GABA-gated chloride ion channel activity"/>
    <property type="evidence" value="ECO:0007669"/>
    <property type="project" value="Ensembl"/>
</dbReference>
<evidence type="ECO:0000259" key="24">
    <source>
        <dbReference type="Pfam" id="PF02931"/>
    </source>
</evidence>
<dbReference type="InterPro" id="IPR036734">
    <property type="entry name" value="Neur_chan_lig-bd_sf"/>
</dbReference>
<dbReference type="InParanoid" id="G3UKU0"/>
<dbReference type="GO" id="GO:0098685">
    <property type="term" value="C:Schaffer collateral - CA1 synapse"/>
    <property type="evidence" value="ECO:0007669"/>
    <property type="project" value="Ensembl"/>
</dbReference>
<dbReference type="PANTHER" id="PTHR18945">
    <property type="entry name" value="NEUROTRANSMITTER GATED ION CHANNEL"/>
    <property type="match status" value="1"/>
</dbReference>
<protein>
    <recommendedName>
        <fullName evidence="21">Gamma-aminobutyric acid receptor subunit beta-1</fullName>
    </recommendedName>
    <alternativeName>
        <fullName evidence="22">GABA(A) receptor subunit beta-1</fullName>
    </alternativeName>
</protein>
<evidence type="ECO:0000256" key="16">
    <source>
        <dbReference type="ARBA" id="ARBA00023303"/>
    </source>
</evidence>
<feature type="chain" id="PRO_5022253042" description="Gamma-aminobutyric acid receptor subunit beta-1" evidence="23">
    <location>
        <begin position="25"/>
        <end position="474"/>
    </location>
</feature>
<evidence type="ECO:0000256" key="14">
    <source>
        <dbReference type="ARBA" id="ARBA00023257"/>
    </source>
</evidence>
<evidence type="ECO:0000256" key="22">
    <source>
        <dbReference type="ARBA" id="ARBA00083586"/>
    </source>
</evidence>
<keyword evidence="8 23" id="KW-0472">Membrane</keyword>
<dbReference type="Ensembl" id="ENSLAFT00000030541.1">
    <property type="protein sequence ID" value="ENSLAFP00000028449.1"/>
    <property type="gene ID" value="ENSLAFG00000030534.1"/>
</dbReference>
<dbReference type="OMA" id="DRPIGHK"/>
<dbReference type="InterPro" id="IPR006029">
    <property type="entry name" value="Neurotrans-gated_channel_TM"/>
</dbReference>
<dbReference type="GeneTree" id="ENSGT00940000154245"/>
<evidence type="ECO:0000256" key="17">
    <source>
        <dbReference type="ARBA" id="ARBA00024167"/>
    </source>
</evidence>
<dbReference type="Proteomes" id="UP000007646">
    <property type="component" value="Unassembled WGS sequence"/>
</dbReference>
<dbReference type="GO" id="GO:1902711">
    <property type="term" value="C:GABA-A receptor complex"/>
    <property type="evidence" value="ECO:0007669"/>
    <property type="project" value="Ensembl"/>
</dbReference>
<dbReference type="GO" id="GO:0045211">
    <property type="term" value="C:postsynaptic membrane"/>
    <property type="evidence" value="ECO:0007669"/>
    <property type="project" value="UniProtKB-SubCell"/>
</dbReference>
<dbReference type="InterPro" id="IPR006202">
    <property type="entry name" value="Neur_chan_lig-bd"/>
</dbReference>
<accession>G3UKU0</accession>
<dbReference type="NCBIfam" id="TIGR00860">
    <property type="entry name" value="LIC"/>
    <property type="match status" value="1"/>
</dbReference>
<keyword evidence="9" id="KW-1015">Disulfide bond</keyword>
<evidence type="ECO:0000256" key="20">
    <source>
        <dbReference type="ARBA" id="ARBA00064093"/>
    </source>
</evidence>
<dbReference type="InterPro" id="IPR002289">
    <property type="entry name" value="GABAAb_rcpt"/>
</dbReference>
<proteinExistence type="inferred from homology"/>
<dbReference type="InterPro" id="IPR006028">
    <property type="entry name" value="GABAA/Glycine_rcpt"/>
</dbReference>
<dbReference type="OrthoDB" id="8890589at2759"/>
<evidence type="ECO:0000256" key="6">
    <source>
        <dbReference type="ARBA" id="ARBA00023018"/>
    </source>
</evidence>
<reference evidence="26" key="3">
    <citation type="submission" date="2025-09" db="UniProtKB">
        <authorList>
            <consortium name="Ensembl"/>
        </authorList>
    </citation>
    <scope>IDENTIFICATION</scope>
    <source>
        <strain evidence="26">Isolate ISIS603380</strain>
    </source>
</reference>
<keyword evidence="15" id="KW-1071">Ligand-gated ion channel</keyword>
<evidence type="ECO:0000256" key="18">
    <source>
        <dbReference type="ARBA" id="ARBA00034104"/>
    </source>
</evidence>
<keyword evidence="3 23" id="KW-0812">Transmembrane</keyword>
<dbReference type="GO" id="GO:0150047">
    <property type="term" value="F:G protein-coupled neurotransmitter receptor activity involved in regulation of presynaptic membrane potential"/>
    <property type="evidence" value="ECO:0007669"/>
    <property type="project" value="Ensembl"/>
</dbReference>
<evidence type="ECO:0000256" key="10">
    <source>
        <dbReference type="ARBA" id="ARBA00023170"/>
    </source>
</evidence>
<comment type="subcellular location">
    <subcellularLocation>
        <location evidence="18">Postsynaptic cell membrane</location>
        <topology evidence="18">Multi-pass membrane protein</topology>
    </subcellularLocation>
</comment>
<evidence type="ECO:0000256" key="7">
    <source>
        <dbReference type="ARBA" id="ARBA00023065"/>
    </source>
</evidence>
<dbReference type="Gene3D" id="1.20.58.390">
    <property type="entry name" value="Neurotransmitter-gated ion-channel transmembrane domain"/>
    <property type="match status" value="1"/>
</dbReference>
<dbReference type="KEGG" id="lav:100673796"/>
<comment type="catalytic activity">
    <reaction evidence="17">
        <text>chloride(in) = chloride(out)</text>
        <dbReference type="Rhea" id="RHEA:29823"/>
        <dbReference type="ChEBI" id="CHEBI:17996"/>
    </reaction>
</comment>
<feature type="domain" description="Neurotransmitter-gated ion-channel ligand-binding" evidence="24">
    <location>
        <begin position="39"/>
        <end position="242"/>
    </location>
</feature>
<dbReference type="STRING" id="9785.ENSLAFP00000028449"/>
<name>G3UKU0_LOXAF</name>
<feature type="transmembrane region" description="Helical" evidence="23">
    <location>
        <begin position="243"/>
        <end position="267"/>
    </location>
</feature>
<evidence type="ECO:0000256" key="8">
    <source>
        <dbReference type="ARBA" id="ARBA00023136"/>
    </source>
</evidence>
<keyword evidence="10" id="KW-0675">Receptor</keyword>
<evidence type="ECO:0000256" key="19">
    <source>
        <dbReference type="ARBA" id="ARBA00061357"/>
    </source>
</evidence>
<dbReference type="SUPFAM" id="SSF63712">
    <property type="entry name" value="Nicotinic receptor ligand binding domain-like"/>
    <property type="match status" value="1"/>
</dbReference>
<feature type="domain" description="Neurotransmitter-gated ion-channel transmembrane" evidence="25">
    <location>
        <begin position="250"/>
        <end position="469"/>
    </location>
</feature>
<dbReference type="InterPro" id="IPR036719">
    <property type="entry name" value="Neuro-gated_channel_TM_sf"/>
</dbReference>
<evidence type="ECO:0000256" key="23">
    <source>
        <dbReference type="RuleBase" id="RU000687"/>
    </source>
</evidence>
<dbReference type="InterPro" id="IPR018000">
    <property type="entry name" value="Neurotransmitter_ion_chnl_CS"/>
</dbReference>
<dbReference type="GO" id="GO:0098982">
    <property type="term" value="C:GABA-ergic synapse"/>
    <property type="evidence" value="ECO:0007669"/>
    <property type="project" value="Ensembl"/>
</dbReference>
<evidence type="ECO:0000256" key="4">
    <source>
        <dbReference type="ARBA" id="ARBA00022729"/>
    </source>
</evidence>
<dbReference type="Pfam" id="PF02932">
    <property type="entry name" value="Neur_chan_memb"/>
    <property type="match status" value="1"/>
</dbReference>
<dbReference type="GO" id="GO:0004890">
    <property type="term" value="F:GABA-A receptor activity"/>
    <property type="evidence" value="ECO:0007669"/>
    <property type="project" value="Ensembl"/>
</dbReference>
<feature type="transmembrane region" description="Helical" evidence="23">
    <location>
        <begin position="308"/>
        <end position="332"/>
    </location>
</feature>
<evidence type="ECO:0000313" key="26">
    <source>
        <dbReference type="Ensembl" id="ENSLAFP00000028449.1"/>
    </source>
</evidence>
<sequence>MWTVQNRESLGLLSFPVMIAMVCCAPHANEPSNMSYVKETVDKLLKGYDIRLRPDFGGPPVDVGMRIDVASIDMVSEVNMDYTLTMYFQQSWKDKRLSYSGIPLNLTLDNRVADQLWVPDTYFLNDKKSFVHGVTVKNRMIRLHPDGTVLYGLRITTTAACMMDLRRYPLDEQNCTLEIESYGYTTDDIEFYWNGGEGAVTGVNKIELPQFSIVDYKMVSKKVEFTTGAYPRLSLSFRLKRNIGYFILQTYMPSTLITILSWVSFWINYDASAARVALGITTVLTMTTISTHLRETLPKIPYVKAIDIYLMGCFVFVFLALLEYAFVNYIFFGKGPQKKGASKQDQSANEKNKLEMNKVQVDAHGNILLSTLEIRNETTGSEVLTGVSDPKATMYSYDSASIQYRKPLSSREAYGRALDRHGVHSKGRIRRRASQLKVKIPDLTDVNSIDKWSRMFFPITFSLFNVVYWLYYVH</sequence>
<dbReference type="GO" id="GO:0099507">
    <property type="term" value="F:ligand-gated monoatomic ion channel activity involved in regulation of presynaptic membrane potential"/>
    <property type="evidence" value="ECO:0007669"/>
    <property type="project" value="Ensembl"/>
</dbReference>
<evidence type="ECO:0000256" key="2">
    <source>
        <dbReference type="ARBA" id="ARBA00022475"/>
    </source>
</evidence>
<reference evidence="26" key="2">
    <citation type="submission" date="2025-08" db="UniProtKB">
        <authorList>
            <consortium name="Ensembl"/>
        </authorList>
    </citation>
    <scope>IDENTIFICATION</scope>
    <source>
        <strain evidence="26">Isolate ISIS603380</strain>
    </source>
</reference>
<keyword evidence="12" id="KW-0325">Glycoprotein</keyword>
<comment type="subunit">
    <text evidence="20">Heteropentamer, formed by a combination of alpha (GABRA1-6), beta (GABRB1-3), gamma (GABRG1-3), delta (GABRD), epsilon (GABRE), rho (GABRR1-3), pi (GABRP) and theta (GABRQ) chains, each subunit exhibiting distinct physiological and pharmacological properties. Binds UBQLN1.</text>
</comment>
<evidence type="ECO:0000256" key="5">
    <source>
        <dbReference type="ARBA" id="ARBA00022989"/>
    </source>
</evidence>
<keyword evidence="5 23" id="KW-1133">Transmembrane helix</keyword>
<keyword evidence="2" id="KW-1003">Cell membrane</keyword>
<evidence type="ECO:0000256" key="11">
    <source>
        <dbReference type="ARBA" id="ARBA00023173"/>
    </source>
</evidence>
<evidence type="ECO:0000256" key="3">
    <source>
        <dbReference type="ARBA" id="ARBA00022692"/>
    </source>
</evidence>
<keyword evidence="27" id="KW-1185">Reference proteome</keyword>
<dbReference type="FunCoup" id="G3UKU0">
    <property type="interactions" value="54"/>
</dbReference>
<reference evidence="26 27" key="1">
    <citation type="submission" date="2009-06" db="EMBL/GenBank/DDBJ databases">
        <title>The Genome Sequence of Loxodonta africana (African elephant).</title>
        <authorList>
            <person name="Di Palma F."/>
            <person name="Heiman D."/>
            <person name="Young S."/>
            <person name="Johnson J."/>
            <person name="Lander E.S."/>
            <person name="Lindblad-Toh K."/>
        </authorList>
    </citation>
    <scope>NUCLEOTIDE SEQUENCE [LARGE SCALE GENOMIC DNA]</scope>
    <source>
        <strain evidence="26 27">Isolate ISIS603380</strain>
    </source>
</reference>
<dbReference type="GO" id="GO:0034707">
    <property type="term" value="C:chloride channel complex"/>
    <property type="evidence" value="ECO:0007669"/>
    <property type="project" value="UniProtKB-KW"/>
</dbReference>
<evidence type="ECO:0000256" key="21">
    <source>
        <dbReference type="ARBA" id="ARBA00072566"/>
    </source>
</evidence>
<keyword evidence="6" id="KW-0770">Synapse</keyword>
<dbReference type="InterPro" id="IPR038050">
    <property type="entry name" value="Neuro_actylchol_rec"/>
</dbReference>
<dbReference type="PRINTS" id="PR00252">
    <property type="entry name" value="NRIONCHANNEL"/>
</dbReference>
<dbReference type="InterPro" id="IPR006201">
    <property type="entry name" value="Neur_channel"/>
</dbReference>
<dbReference type="HOGENOM" id="CLU_010920_0_2_1"/>
<keyword evidence="1 23" id="KW-0813">Transport</keyword>
<dbReference type="Pfam" id="PF02931">
    <property type="entry name" value="Neur_chan_LBD"/>
    <property type="match status" value="1"/>
</dbReference>
<keyword evidence="16 23" id="KW-0407">Ion channel</keyword>
<dbReference type="GO" id="GO:0007214">
    <property type="term" value="P:gamma-aminobutyric acid signaling pathway"/>
    <property type="evidence" value="ECO:0007669"/>
    <property type="project" value="Ensembl"/>
</dbReference>
<evidence type="ECO:0000313" key="27">
    <source>
        <dbReference type="Proteomes" id="UP000007646"/>
    </source>
</evidence>
<comment type="similarity">
    <text evidence="19">Belongs to the ligand-gated ion channel (TC 1.A.9) family. Gamma-aminobutyric acid receptor (TC 1.A.9.5) subfamily. GABRB1 sub-subfamily.</text>
</comment>
<dbReference type="PRINTS" id="PR00253">
    <property type="entry name" value="GABAARECEPTR"/>
</dbReference>
<dbReference type="FunFam" id="1.20.58.390:FF:000067">
    <property type="entry name" value="Glycine receptor subunit alpha-2"/>
    <property type="match status" value="1"/>
</dbReference>
<organism evidence="26 27">
    <name type="scientific">Loxodonta africana</name>
    <name type="common">African elephant</name>
    <dbReference type="NCBI Taxonomy" id="9785"/>
    <lineage>
        <taxon>Eukaryota</taxon>
        <taxon>Metazoa</taxon>
        <taxon>Chordata</taxon>
        <taxon>Craniata</taxon>
        <taxon>Vertebrata</taxon>
        <taxon>Euteleostomi</taxon>
        <taxon>Mammalia</taxon>
        <taxon>Eutheria</taxon>
        <taxon>Afrotheria</taxon>
        <taxon>Proboscidea</taxon>
        <taxon>Elephantidae</taxon>
        <taxon>Loxodonta</taxon>
    </lineage>
</organism>
<keyword evidence="7 23" id="KW-0406">Ion transport</keyword>
<dbReference type="Gene3D" id="2.70.170.10">
    <property type="entry name" value="Neurotransmitter-gated ion-channel ligand-binding domain"/>
    <property type="match status" value="1"/>
</dbReference>
<dbReference type="PRINTS" id="PR01160">
    <property type="entry name" value="GABAARBETA"/>
</dbReference>
<evidence type="ECO:0000259" key="25">
    <source>
        <dbReference type="Pfam" id="PF02932"/>
    </source>
</evidence>
<dbReference type="PROSITE" id="PS00236">
    <property type="entry name" value="NEUROTR_ION_CHANNEL"/>
    <property type="match status" value="1"/>
</dbReference>
<keyword evidence="13" id="KW-0868">Chloride</keyword>
<dbReference type="FunFam" id="2.70.170.10:FF:000004">
    <property type="entry name" value="Gamma-aminobutyric acid receptor subunit beta-2 isoform A"/>
    <property type="match status" value="1"/>
</dbReference>